<proteinExistence type="inferred from homology"/>
<feature type="transmembrane region" description="Helical" evidence="9">
    <location>
        <begin position="49"/>
        <end position="70"/>
    </location>
</feature>
<keyword evidence="5 9" id="KW-0812">Transmembrane</keyword>
<keyword evidence="7 9" id="KW-0472">Membrane</keyword>
<gene>
    <name evidence="9" type="primary">fliQ</name>
    <name evidence="10" type="ORF">AMJ44_04295</name>
</gene>
<evidence type="ECO:0000256" key="1">
    <source>
        <dbReference type="ARBA" id="ARBA00004651"/>
    </source>
</evidence>
<comment type="caution">
    <text evidence="10">The sequence shown here is derived from an EMBL/GenBank/DDBJ whole genome shotgun (WGS) entry which is preliminary data.</text>
</comment>
<evidence type="ECO:0000256" key="8">
    <source>
        <dbReference type="ARBA" id="ARBA00023143"/>
    </source>
</evidence>
<keyword evidence="6 9" id="KW-1133">Transmembrane helix</keyword>
<keyword evidence="8 9" id="KW-0975">Bacterial flagellum</keyword>
<comment type="function">
    <text evidence="9">Role in flagellar biosynthesis.</text>
</comment>
<dbReference type="GO" id="GO:0009306">
    <property type="term" value="P:protein secretion"/>
    <property type="evidence" value="ECO:0007669"/>
    <property type="project" value="InterPro"/>
</dbReference>
<dbReference type="NCBIfam" id="TIGR01402">
    <property type="entry name" value="fliQ"/>
    <property type="match status" value="1"/>
</dbReference>
<evidence type="ECO:0000256" key="5">
    <source>
        <dbReference type="ARBA" id="ARBA00022692"/>
    </source>
</evidence>
<comment type="subcellular location">
    <subcellularLocation>
        <location evidence="1 9">Cell membrane</location>
        <topology evidence="1">Multi-pass membrane protein</topology>
    </subcellularLocation>
    <subcellularLocation>
        <location evidence="9">Bacterial flagellum basal body</location>
    </subcellularLocation>
</comment>
<reference evidence="10 11" key="1">
    <citation type="journal article" date="2015" name="Microbiome">
        <title>Genomic resolution of linkages in carbon, nitrogen, and sulfur cycling among widespread estuary sediment bacteria.</title>
        <authorList>
            <person name="Baker B.J."/>
            <person name="Lazar C.S."/>
            <person name="Teske A.P."/>
            <person name="Dick G.J."/>
        </authorList>
    </citation>
    <scope>NUCLEOTIDE SEQUENCE [LARGE SCALE GENOMIC DNA]</scope>
    <source>
        <strain evidence="10">DG_54_3</strain>
    </source>
</reference>
<evidence type="ECO:0000256" key="7">
    <source>
        <dbReference type="ARBA" id="ARBA00023136"/>
    </source>
</evidence>
<evidence type="ECO:0000256" key="6">
    <source>
        <dbReference type="ARBA" id="ARBA00022989"/>
    </source>
</evidence>
<evidence type="ECO:0000256" key="3">
    <source>
        <dbReference type="ARBA" id="ARBA00021718"/>
    </source>
</evidence>
<dbReference type="InterPro" id="IPR006305">
    <property type="entry name" value="FliQ"/>
</dbReference>
<feature type="transmembrane region" description="Helical" evidence="9">
    <location>
        <begin position="12"/>
        <end position="37"/>
    </location>
</feature>
<dbReference type="EMBL" id="LIZX01000028">
    <property type="protein sequence ID" value="KPJ69261.1"/>
    <property type="molecule type" value="Genomic_DNA"/>
</dbReference>
<name>A0A0S7Y3A8_UNCSA</name>
<dbReference type="Pfam" id="PF01313">
    <property type="entry name" value="Bac_export_3"/>
    <property type="match status" value="1"/>
</dbReference>
<sequence length="89" mass="9809">MSQDFAVQVAYQGVITILMVSLPIVGVGLLVGFLISLFQAVTQIQEQTLTFVPKVISVLLMVAFTSPWIISMMVDFTTTLWSTIPNMVQ</sequence>
<dbReference type="GO" id="GO:0044780">
    <property type="term" value="P:bacterial-type flagellum assembly"/>
    <property type="evidence" value="ECO:0007669"/>
    <property type="project" value="InterPro"/>
</dbReference>
<accession>A0A0S7Y3A8</accession>
<dbReference type="GO" id="GO:0005886">
    <property type="term" value="C:plasma membrane"/>
    <property type="evidence" value="ECO:0007669"/>
    <property type="project" value="UniProtKB-SubCell"/>
</dbReference>
<keyword evidence="4 9" id="KW-1003">Cell membrane</keyword>
<dbReference type="PANTHER" id="PTHR34040">
    <property type="entry name" value="FLAGELLAR BIOSYNTHETIC PROTEIN FLIQ"/>
    <property type="match status" value="1"/>
</dbReference>
<dbReference type="GO" id="GO:0009425">
    <property type="term" value="C:bacterial-type flagellum basal body"/>
    <property type="evidence" value="ECO:0007669"/>
    <property type="project" value="UniProtKB-SubCell"/>
</dbReference>
<protein>
    <recommendedName>
        <fullName evidence="3 9">Flagellar biosynthetic protein FliQ</fullName>
    </recommendedName>
</protein>
<dbReference type="Proteomes" id="UP000051861">
    <property type="component" value="Unassembled WGS sequence"/>
</dbReference>
<dbReference type="PIRSF" id="PIRSF004669">
    <property type="entry name" value="FliQ"/>
    <property type="match status" value="1"/>
</dbReference>
<evidence type="ECO:0000313" key="10">
    <source>
        <dbReference type="EMBL" id="KPJ69261.1"/>
    </source>
</evidence>
<dbReference type="AlphaFoldDB" id="A0A0S7Y3A8"/>
<evidence type="ECO:0000313" key="11">
    <source>
        <dbReference type="Proteomes" id="UP000051861"/>
    </source>
</evidence>
<evidence type="ECO:0000256" key="4">
    <source>
        <dbReference type="ARBA" id="ARBA00022475"/>
    </source>
</evidence>
<evidence type="ECO:0000256" key="2">
    <source>
        <dbReference type="ARBA" id="ARBA00006156"/>
    </source>
</evidence>
<dbReference type="PRINTS" id="PR00952">
    <property type="entry name" value="TYPE3IMQPROT"/>
</dbReference>
<dbReference type="InterPro" id="IPR002191">
    <property type="entry name" value="Bac_export_3"/>
</dbReference>
<comment type="similarity">
    <text evidence="2 9">Belongs to the FliQ/MopD/SpaQ family.</text>
</comment>
<organism evidence="10 11">
    <name type="scientific">candidate division WOR-1 bacterium DG_54_3</name>
    <dbReference type="NCBI Taxonomy" id="1703775"/>
    <lineage>
        <taxon>Bacteria</taxon>
        <taxon>Bacillati</taxon>
        <taxon>Saganbacteria</taxon>
    </lineage>
</organism>
<dbReference type="PATRIC" id="fig|1703775.3.peg.1226"/>
<evidence type="ECO:0000256" key="9">
    <source>
        <dbReference type="RuleBase" id="RU364090"/>
    </source>
</evidence>
<dbReference type="PANTHER" id="PTHR34040:SF2">
    <property type="entry name" value="FLAGELLAR BIOSYNTHETIC PROTEIN FLIQ"/>
    <property type="match status" value="1"/>
</dbReference>